<gene>
    <name evidence="9" type="ORF">Micbo1qcDRAFT_233676</name>
</gene>
<evidence type="ECO:0000256" key="2">
    <source>
        <dbReference type="ARBA" id="ARBA00007456"/>
    </source>
</evidence>
<feature type="region of interest" description="Disordered" evidence="6">
    <location>
        <begin position="25"/>
        <end position="47"/>
    </location>
</feature>
<keyword evidence="4" id="KW-0479">Metal-binding</keyword>
<dbReference type="STRING" id="196109.A0A136J5P2"/>
<proteinExistence type="inferred from homology"/>
<dbReference type="CDD" id="cd02241">
    <property type="entry name" value="cupin_OxOx"/>
    <property type="match status" value="1"/>
</dbReference>
<feature type="signal peptide" evidence="7">
    <location>
        <begin position="1"/>
        <end position="18"/>
    </location>
</feature>
<feature type="domain" description="Cupin type-1" evidence="8">
    <location>
        <begin position="105"/>
        <end position="261"/>
    </location>
</feature>
<keyword evidence="7" id="KW-0732">Signal</keyword>
<comment type="similarity">
    <text evidence="2">Belongs to the germin family.</text>
</comment>
<dbReference type="InterPro" id="IPR001929">
    <property type="entry name" value="Germin"/>
</dbReference>
<evidence type="ECO:0000313" key="9">
    <source>
        <dbReference type="EMBL" id="KXJ92409.1"/>
    </source>
</evidence>
<protein>
    <submittedName>
        <fullName evidence="9">RmlC-like cupin domain-containing protein</fullName>
    </submittedName>
</protein>
<dbReference type="Proteomes" id="UP000070501">
    <property type="component" value="Unassembled WGS sequence"/>
</dbReference>
<dbReference type="Gene3D" id="2.60.120.10">
    <property type="entry name" value="Jelly Rolls"/>
    <property type="match status" value="1"/>
</dbReference>
<dbReference type="GO" id="GO:0005576">
    <property type="term" value="C:extracellular region"/>
    <property type="evidence" value="ECO:0007669"/>
    <property type="project" value="UniProtKB-SubCell"/>
</dbReference>
<dbReference type="GO" id="GO:0030145">
    <property type="term" value="F:manganese ion binding"/>
    <property type="evidence" value="ECO:0007669"/>
    <property type="project" value="InterPro"/>
</dbReference>
<dbReference type="SMART" id="SM00835">
    <property type="entry name" value="Cupin_1"/>
    <property type="match status" value="1"/>
</dbReference>
<dbReference type="InterPro" id="IPR011051">
    <property type="entry name" value="RmlC_Cupin_sf"/>
</dbReference>
<evidence type="ECO:0000256" key="6">
    <source>
        <dbReference type="SAM" id="MobiDB-lite"/>
    </source>
</evidence>
<comment type="subcellular location">
    <subcellularLocation>
        <location evidence="1">Secreted</location>
    </subcellularLocation>
</comment>
<reference evidence="10" key="1">
    <citation type="submission" date="2016-02" db="EMBL/GenBank/DDBJ databases">
        <title>Draft genome sequence of Microdochium bolleyi, a fungal endophyte of beachgrass.</title>
        <authorList>
            <consortium name="DOE Joint Genome Institute"/>
            <person name="David A.S."/>
            <person name="May G."/>
            <person name="Haridas S."/>
            <person name="Lim J."/>
            <person name="Wang M."/>
            <person name="Labutti K."/>
            <person name="Lipzen A."/>
            <person name="Barry K."/>
            <person name="Grigoriev I.V."/>
        </authorList>
    </citation>
    <scope>NUCLEOTIDE SEQUENCE [LARGE SCALE GENOMIC DNA]</scope>
    <source>
        <strain evidence="10">J235TASD1</strain>
    </source>
</reference>
<evidence type="ECO:0000256" key="3">
    <source>
        <dbReference type="ARBA" id="ARBA00022525"/>
    </source>
</evidence>
<dbReference type="InParanoid" id="A0A136J5P2"/>
<dbReference type="EMBL" id="KQ964249">
    <property type="protein sequence ID" value="KXJ92409.1"/>
    <property type="molecule type" value="Genomic_DNA"/>
</dbReference>
<feature type="compositionally biased region" description="Low complexity" evidence="6">
    <location>
        <begin position="33"/>
        <end position="47"/>
    </location>
</feature>
<evidence type="ECO:0000256" key="1">
    <source>
        <dbReference type="ARBA" id="ARBA00004613"/>
    </source>
</evidence>
<dbReference type="SUPFAM" id="SSF51182">
    <property type="entry name" value="RmlC-like cupins"/>
    <property type="match status" value="1"/>
</dbReference>
<keyword evidence="10" id="KW-1185">Reference proteome</keyword>
<evidence type="ECO:0000313" key="10">
    <source>
        <dbReference type="Proteomes" id="UP000070501"/>
    </source>
</evidence>
<evidence type="ECO:0000256" key="5">
    <source>
        <dbReference type="ARBA" id="ARBA00023211"/>
    </source>
</evidence>
<evidence type="ECO:0000259" key="8">
    <source>
        <dbReference type="SMART" id="SM00835"/>
    </source>
</evidence>
<dbReference type="Pfam" id="PF00190">
    <property type="entry name" value="Cupin_1"/>
    <property type="match status" value="1"/>
</dbReference>
<sequence>MQFTKLTALAVLAYTAQAAPFWNHPNSQHRSSDSSSSSSLTFVTSPPSATATATSTTAVAAATATTSPAAPAAPTGLSKTAQILLADTRVDGINNVLKDNKDFVFDFSAGRQTTPTTGKGGQIVTANRKTFPALTGQNIGMAVGFIGPCGFNTPHIHNRATELLIVTKGRVMSEMVIENGVNDAAGKPRNVANEIREFQMTPFFQGSIHSQFNPDCEDAVFIAPQSSDDFGVSQVASNFLALDGETVRATFDNFFDGAHIDEFKGKVSKNVALGVEACLKKCNINKRSL</sequence>
<accession>A0A136J5P2</accession>
<dbReference type="OrthoDB" id="1921208at2759"/>
<dbReference type="InterPro" id="IPR014710">
    <property type="entry name" value="RmlC-like_jellyroll"/>
</dbReference>
<evidence type="ECO:0000256" key="4">
    <source>
        <dbReference type="ARBA" id="ARBA00022723"/>
    </source>
</evidence>
<name>A0A136J5P2_9PEZI</name>
<organism evidence="9 10">
    <name type="scientific">Microdochium bolleyi</name>
    <dbReference type="NCBI Taxonomy" id="196109"/>
    <lineage>
        <taxon>Eukaryota</taxon>
        <taxon>Fungi</taxon>
        <taxon>Dikarya</taxon>
        <taxon>Ascomycota</taxon>
        <taxon>Pezizomycotina</taxon>
        <taxon>Sordariomycetes</taxon>
        <taxon>Xylariomycetidae</taxon>
        <taxon>Xylariales</taxon>
        <taxon>Microdochiaceae</taxon>
        <taxon>Microdochium</taxon>
    </lineage>
</organism>
<dbReference type="InterPro" id="IPR006045">
    <property type="entry name" value="Cupin_1"/>
</dbReference>
<feature type="chain" id="PRO_5007293499" evidence="7">
    <location>
        <begin position="19"/>
        <end position="289"/>
    </location>
</feature>
<keyword evidence="3" id="KW-0964">Secreted</keyword>
<evidence type="ECO:0000256" key="7">
    <source>
        <dbReference type="SAM" id="SignalP"/>
    </source>
</evidence>
<dbReference type="PANTHER" id="PTHR31238">
    <property type="entry name" value="GERMIN-LIKE PROTEIN SUBFAMILY 3 MEMBER 3"/>
    <property type="match status" value="1"/>
</dbReference>
<dbReference type="AlphaFoldDB" id="A0A136J5P2"/>
<keyword evidence="5" id="KW-0464">Manganese</keyword>